<sequence>MRLVDALPEPDMAAPRAVGVDEYATRVGRGGSGDRAGAGRDEPGRQVPWGSRVGATP</sequence>
<dbReference type="EMBL" id="CP003229">
    <property type="protein sequence ID" value="AEW98673.1"/>
    <property type="molecule type" value="Genomic_DNA"/>
</dbReference>
<keyword evidence="2" id="KW-0614">Plasmid</keyword>
<dbReference type="AlphaFoldDB" id="F8JMQ5"/>
<evidence type="ECO:0000313" key="2">
    <source>
        <dbReference type="EMBL" id="AEW98673.1"/>
    </source>
</evidence>
<proteinExistence type="predicted"/>
<evidence type="ECO:0000313" key="3">
    <source>
        <dbReference type="Proteomes" id="UP000007842"/>
    </source>
</evidence>
<keyword evidence="3" id="KW-1185">Reference proteome</keyword>
<reference evidence="3" key="1">
    <citation type="submission" date="2011-12" db="EMBL/GenBank/DDBJ databases">
        <title>Complete genome sequence of Streptomyces cattleya strain DSM 46488.</title>
        <authorList>
            <person name="Ou H.-Y."/>
            <person name="Li P."/>
            <person name="Zhao C."/>
            <person name="O'Hagan D."/>
            <person name="Deng Z."/>
        </authorList>
    </citation>
    <scope>NUCLEOTIDE SEQUENCE [LARGE SCALE GENOMIC DNA]</scope>
    <source>
        <strain evidence="3">ATCC 35852 / DSM 46488 / JCM 4925 / NBRC 14057 / NRRL 8057</strain>
        <plasmid evidence="3">Plasmid pSCATT</plasmid>
    </source>
</reference>
<accession>F8JMQ5</accession>
<dbReference type="KEGG" id="sct:SCAT_p1245"/>
<accession>G8XGB5</accession>
<feature type="region of interest" description="Disordered" evidence="1">
    <location>
        <begin position="23"/>
        <end position="57"/>
    </location>
</feature>
<geneLocation type="plasmid" evidence="2 3">
    <name>pSCATT</name>
</geneLocation>
<dbReference type="KEGG" id="scy:SCATT_p04800"/>
<organism evidence="2 3">
    <name type="scientific">Streptantibioticus cattleyicolor (strain ATCC 35852 / DSM 46488 / JCM 4925 / NBRC 14057 / NRRL 8057)</name>
    <name type="common">Streptomyces cattleya</name>
    <dbReference type="NCBI Taxonomy" id="1003195"/>
    <lineage>
        <taxon>Bacteria</taxon>
        <taxon>Bacillati</taxon>
        <taxon>Actinomycetota</taxon>
        <taxon>Actinomycetes</taxon>
        <taxon>Kitasatosporales</taxon>
        <taxon>Streptomycetaceae</taxon>
        <taxon>Streptantibioticus</taxon>
    </lineage>
</organism>
<protein>
    <submittedName>
        <fullName evidence="2">Uncharacterized protein</fullName>
    </submittedName>
</protein>
<dbReference type="HOGENOM" id="CLU_2994618_0_0_11"/>
<gene>
    <name evidence="2" type="ordered locus">SCATT_p04800</name>
</gene>
<dbReference type="Proteomes" id="UP000007842">
    <property type="component" value="Plasmid pSCATT"/>
</dbReference>
<name>F8JMQ5_STREN</name>
<dbReference type="PATRIC" id="fig|1003195.11.peg.1205"/>
<evidence type="ECO:0000256" key="1">
    <source>
        <dbReference type="SAM" id="MobiDB-lite"/>
    </source>
</evidence>